<dbReference type="EMBL" id="KZ678128">
    <property type="protein sequence ID" value="PSN74921.1"/>
    <property type="molecule type" value="Genomic_DNA"/>
</dbReference>
<keyword evidence="6" id="KW-0808">Transferase</keyword>
<reference evidence="12 13" key="1">
    <citation type="journal article" date="2018" name="Front. Microbiol.">
        <title>Genome-Wide Analysis of Corynespora cassiicola Leaf Fall Disease Putative Effectors.</title>
        <authorList>
            <person name="Lopez D."/>
            <person name="Ribeiro S."/>
            <person name="Label P."/>
            <person name="Fumanal B."/>
            <person name="Venisse J.S."/>
            <person name="Kohler A."/>
            <person name="de Oliveira R.R."/>
            <person name="Labutti K."/>
            <person name="Lipzen A."/>
            <person name="Lail K."/>
            <person name="Bauer D."/>
            <person name="Ohm R.A."/>
            <person name="Barry K.W."/>
            <person name="Spatafora J."/>
            <person name="Grigoriev I.V."/>
            <person name="Martin F.M."/>
            <person name="Pujade-Renaud V."/>
        </authorList>
    </citation>
    <scope>NUCLEOTIDE SEQUENCE [LARGE SCALE GENOMIC DNA]</scope>
    <source>
        <strain evidence="12 13">Philippines</strain>
    </source>
</reference>
<evidence type="ECO:0000256" key="8">
    <source>
        <dbReference type="ARBA" id="ARBA00022842"/>
    </source>
</evidence>
<evidence type="ECO:0000259" key="11">
    <source>
        <dbReference type="SMART" id="SM00861"/>
    </source>
</evidence>
<evidence type="ECO:0000256" key="5">
    <source>
        <dbReference type="ARBA" id="ARBA00013152"/>
    </source>
</evidence>
<dbReference type="Pfam" id="PF22613">
    <property type="entry name" value="Transketolase_C_1"/>
    <property type="match status" value="1"/>
</dbReference>
<keyword evidence="9" id="KW-0786">Thiamine pyrophosphate</keyword>
<dbReference type="InterPro" id="IPR049557">
    <property type="entry name" value="Transketolase_CS"/>
</dbReference>
<dbReference type="SUPFAM" id="SSF52518">
    <property type="entry name" value="Thiamin diphosphate-binding fold (THDP-binding)"/>
    <property type="match status" value="2"/>
</dbReference>
<dbReference type="InterPro" id="IPR055152">
    <property type="entry name" value="Transketolase-like_C_2"/>
</dbReference>
<evidence type="ECO:0000313" key="13">
    <source>
        <dbReference type="Proteomes" id="UP000240883"/>
    </source>
</evidence>
<dbReference type="AlphaFoldDB" id="A0A2T2PB92"/>
<dbReference type="FunFam" id="3.40.50.920:FF:000012">
    <property type="entry name" value="Transketolase, variant 1"/>
    <property type="match status" value="1"/>
</dbReference>
<comment type="cofactor">
    <cofactor evidence="2">
        <name>Mg(2+)</name>
        <dbReference type="ChEBI" id="CHEBI:18420"/>
    </cofactor>
</comment>
<dbReference type="Pfam" id="PF00456">
    <property type="entry name" value="Transketolase_N"/>
    <property type="match status" value="1"/>
</dbReference>
<dbReference type="InterPro" id="IPR033247">
    <property type="entry name" value="Transketolase_fam"/>
</dbReference>
<comment type="cofactor">
    <cofactor evidence="3">
        <name>thiamine diphosphate</name>
        <dbReference type="ChEBI" id="CHEBI:58937"/>
    </cofactor>
</comment>
<organism evidence="12 13">
    <name type="scientific">Corynespora cassiicola Philippines</name>
    <dbReference type="NCBI Taxonomy" id="1448308"/>
    <lineage>
        <taxon>Eukaryota</taxon>
        <taxon>Fungi</taxon>
        <taxon>Dikarya</taxon>
        <taxon>Ascomycota</taxon>
        <taxon>Pezizomycotina</taxon>
        <taxon>Dothideomycetes</taxon>
        <taxon>Pleosporomycetidae</taxon>
        <taxon>Pleosporales</taxon>
        <taxon>Corynesporascaceae</taxon>
        <taxon>Corynespora</taxon>
    </lineage>
</organism>
<keyword evidence="13" id="KW-1185">Reference proteome</keyword>
<evidence type="ECO:0000256" key="6">
    <source>
        <dbReference type="ARBA" id="ARBA00022679"/>
    </source>
</evidence>
<evidence type="ECO:0000256" key="9">
    <source>
        <dbReference type="ARBA" id="ARBA00023052"/>
    </source>
</evidence>
<keyword evidence="8" id="KW-0460">Magnesium</keyword>
<dbReference type="GO" id="GO:0005829">
    <property type="term" value="C:cytosol"/>
    <property type="evidence" value="ECO:0007669"/>
    <property type="project" value="TreeGrafter"/>
</dbReference>
<dbReference type="CDD" id="cd07033">
    <property type="entry name" value="TPP_PYR_DXS_TK_like"/>
    <property type="match status" value="1"/>
</dbReference>
<dbReference type="InterPro" id="IPR005474">
    <property type="entry name" value="Transketolase_N"/>
</dbReference>
<evidence type="ECO:0000256" key="1">
    <source>
        <dbReference type="ARBA" id="ARBA00001941"/>
    </source>
</evidence>
<dbReference type="SUPFAM" id="SSF52922">
    <property type="entry name" value="TK C-terminal domain-like"/>
    <property type="match status" value="1"/>
</dbReference>
<keyword evidence="7" id="KW-0479">Metal-binding</keyword>
<dbReference type="InterPro" id="IPR029061">
    <property type="entry name" value="THDP-binding"/>
</dbReference>
<feature type="domain" description="Transketolase-like pyrimidine-binding" evidence="11">
    <location>
        <begin position="392"/>
        <end position="575"/>
    </location>
</feature>
<evidence type="ECO:0000313" key="12">
    <source>
        <dbReference type="EMBL" id="PSN74921.1"/>
    </source>
</evidence>
<dbReference type="FunFam" id="3.40.50.970:FF:000004">
    <property type="entry name" value="Transketolase"/>
    <property type="match status" value="1"/>
</dbReference>
<dbReference type="PANTHER" id="PTHR43522">
    <property type="entry name" value="TRANSKETOLASE"/>
    <property type="match status" value="1"/>
</dbReference>
<dbReference type="FunFam" id="3.40.50.970:FF:000003">
    <property type="entry name" value="Transketolase"/>
    <property type="match status" value="1"/>
</dbReference>
<comment type="similarity">
    <text evidence="4">Belongs to the transketolase family.</text>
</comment>
<evidence type="ECO:0000256" key="10">
    <source>
        <dbReference type="ARBA" id="ARBA00049473"/>
    </source>
</evidence>
<comment type="catalytic activity">
    <reaction evidence="10">
        <text>D-sedoheptulose 7-phosphate + D-glyceraldehyde 3-phosphate = aldehydo-D-ribose 5-phosphate + D-xylulose 5-phosphate</text>
        <dbReference type="Rhea" id="RHEA:10508"/>
        <dbReference type="ChEBI" id="CHEBI:57483"/>
        <dbReference type="ChEBI" id="CHEBI:57737"/>
        <dbReference type="ChEBI" id="CHEBI:58273"/>
        <dbReference type="ChEBI" id="CHEBI:59776"/>
        <dbReference type="EC" id="2.2.1.1"/>
    </reaction>
</comment>
<dbReference type="PROSITE" id="PS00801">
    <property type="entry name" value="TRANSKETOLASE_1"/>
    <property type="match status" value="1"/>
</dbReference>
<name>A0A2T2PB92_CORCC</name>
<gene>
    <name evidence="12" type="ORF">BS50DRAFT_27004</name>
</gene>
<dbReference type="SMART" id="SM00861">
    <property type="entry name" value="Transket_pyr"/>
    <property type="match status" value="1"/>
</dbReference>
<proteinExistence type="inferred from homology"/>
<dbReference type="OrthoDB" id="10267175at2759"/>
<dbReference type="InterPro" id="IPR005475">
    <property type="entry name" value="Transketolase-like_Pyr-bd"/>
</dbReference>
<sequence>MSPSLEFIDKVSNELPIKPVGAKVNGVPGVAAVELEGSDKHGVVLRYFRAYIADLCEQFKGGHPGSAMGMAAIGVALYKYVMKFSPKNGDYFNRDRFILSNGHACLWQYLFMHLVGVEEMTTEQLKSYHSSRTDSICPGHPEIENDGVEVTTGPLGQGVANAVGLAMATKHLGATYNRDGFEVVNNMTWVMIGDACLQEGVGLEAVSLAGHWKLNNLCIIYDNNNITCDGTADVANTEDINEKMKATGFNVIDVLDGHSNVSSIVHALLSARNSDRPTFINIRTVIGFGSLKAGNAATHGAALGADDIVQIKESFGLDPKEHFVLPKDVYSFFEDVAPRGKQLEADWSALINSYEQKYPELATEFKLRVAGKAPVDWKKFIPNKEDFPKEPTATRKSAGLVGNPLYENMANFLIGTADLTPSCNVAYSKKVDFQSPDLRTACNLNGDYTGRYIHYGIREHAMCAISNGLAAFNKGTFLPVTSSFFMFYLYAAPAVRMGALQGLQQIHIATHDSIGTGEDGPTHQPIALAALYRAMPNLLYIRPCDSEEVAGAFEVAIKATETPTIISLSRQALPQYPQSSREGVARGAYVFAEEDDFDVTLIGVGSEMVFAMQTRDLLREDFGIKARVVSFPCQRLFEQQPREYRQSVLKPQAGKPTVVIEAYAANGWERYADASISMRRFGKSLPSKSAYEYFKFEPRVMAPKIKYLVEEVKRDGIQILRGDFRDLNGKLGVKFEH</sequence>
<dbReference type="STRING" id="1448308.A0A2T2PB92"/>
<dbReference type="Gene3D" id="3.40.50.970">
    <property type="match status" value="2"/>
</dbReference>
<dbReference type="GO" id="GO:0046872">
    <property type="term" value="F:metal ion binding"/>
    <property type="evidence" value="ECO:0007669"/>
    <property type="project" value="UniProtKB-KW"/>
</dbReference>
<evidence type="ECO:0000256" key="4">
    <source>
        <dbReference type="ARBA" id="ARBA00007131"/>
    </source>
</evidence>
<dbReference type="GO" id="GO:0004802">
    <property type="term" value="F:transketolase activity"/>
    <property type="evidence" value="ECO:0007669"/>
    <property type="project" value="UniProtKB-EC"/>
</dbReference>
<dbReference type="PANTHER" id="PTHR43522:SF6">
    <property type="entry name" value="TRANSKETOLASE-LIKE PYRIMIDINE-BINDING DOMAIN-CONTAINING PROTEIN-RELATED"/>
    <property type="match status" value="1"/>
</dbReference>
<dbReference type="GO" id="GO:0005634">
    <property type="term" value="C:nucleus"/>
    <property type="evidence" value="ECO:0007669"/>
    <property type="project" value="TreeGrafter"/>
</dbReference>
<accession>A0A2T2PB92</accession>
<evidence type="ECO:0000256" key="7">
    <source>
        <dbReference type="ARBA" id="ARBA00022723"/>
    </source>
</evidence>
<dbReference type="Pfam" id="PF02779">
    <property type="entry name" value="Transket_pyr"/>
    <property type="match status" value="1"/>
</dbReference>
<dbReference type="CDD" id="cd02012">
    <property type="entry name" value="TPP_TK"/>
    <property type="match status" value="1"/>
</dbReference>
<dbReference type="GO" id="GO:0006098">
    <property type="term" value="P:pentose-phosphate shunt"/>
    <property type="evidence" value="ECO:0007669"/>
    <property type="project" value="TreeGrafter"/>
</dbReference>
<evidence type="ECO:0000256" key="2">
    <source>
        <dbReference type="ARBA" id="ARBA00001946"/>
    </source>
</evidence>
<dbReference type="Gene3D" id="3.40.50.920">
    <property type="match status" value="1"/>
</dbReference>
<dbReference type="EC" id="2.2.1.1" evidence="5"/>
<dbReference type="InterPro" id="IPR009014">
    <property type="entry name" value="Transketo_C/PFOR_II"/>
</dbReference>
<protein>
    <recommendedName>
        <fullName evidence="5">transketolase</fullName>
        <ecNumber evidence="5">2.2.1.1</ecNumber>
    </recommendedName>
</protein>
<comment type="cofactor">
    <cofactor evidence="1">
        <name>Co(2+)</name>
        <dbReference type="ChEBI" id="CHEBI:48828"/>
    </cofactor>
</comment>
<dbReference type="PROSITE" id="PS00802">
    <property type="entry name" value="TRANSKETOLASE_2"/>
    <property type="match status" value="1"/>
</dbReference>
<evidence type="ECO:0000256" key="3">
    <source>
        <dbReference type="ARBA" id="ARBA00001964"/>
    </source>
</evidence>
<dbReference type="InterPro" id="IPR020826">
    <property type="entry name" value="Transketolase_BS"/>
</dbReference>
<dbReference type="Proteomes" id="UP000240883">
    <property type="component" value="Unassembled WGS sequence"/>
</dbReference>